<keyword evidence="2" id="KW-1185">Reference proteome</keyword>
<organism evidence="1 2">
    <name type="scientific">Halomonas alkaliantarctica</name>
    <dbReference type="NCBI Taxonomy" id="232346"/>
    <lineage>
        <taxon>Bacteria</taxon>
        <taxon>Pseudomonadati</taxon>
        <taxon>Pseudomonadota</taxon>
        <taxon>Gammaproteobacteria</taxon>
        <taxon>Oceanospirillales</taxon>
        <taxon>Halomonadaceae</taxon>
        <taxon>Halomonas</taxon>
    </lineage>
</organism>
<evidence type="ECO:0000313" key="2">
    <source>
        <dbReference type="Proteomes" id="UP001179830"/>
    </source>
</evidence>
<dbReference type="Proteomes" id="UP001179830">
    <property type="component" value="Chromosome"/>
</dbReference>
<proteinExistence type="predicted"/>
<dbReference type="RefSeq" id="WP_280103760.1">
    <property type="nucleotide sequence ID" value="NZ_CP122961.1"/>
</dbReference>
<accession>A0ABY8LK16</accession>
<name>A0ABY8LK16_9GAMM</name>
<evidence type="ECO:0000313" key="1">
    <source>
        <dbReference type="EMBL" id="WGI23929.1"/>
    </source>
</evidence>
<reference evidence="1" key="1">
    <citation type="submission" date="2023-04" db="EMBL/GenBank/DDBJ databases">
        <title>Complete genome sequence of Halomonas alkaliantarctica MSP3 isolated from marine sediment, Jeju Island.</title>
        <authorList>
            <person name="Park S.-J."/>
        </authorList>
    </citation>
    <scope>NUCLEOTIDE SEQUENCE</scope>
    <source>
        <strain evidence="1">MSP3</strain>
    </source>
</reference>
<sequence length="270" mass="31455">MKYLALLGNVDSSILGIDLGDGFVIEEMTMVDFADMCEGSFITADVWSKLDHEWGCVPFGSYYRPEYVYIIKKNLDDYPEFQGDPADIEAHMPYWEMQHKFHGQISKYLGDRINKLRLFKEGSIRISIEFYYTDEDDELEMFSSMENTLFCENRLFSLNQNEVPLVNEYLSSQLIGKLPKYLEFSLSNFEQSYHVPHIEFEFLSLMISLEALLNDGKTELRLRVSRGCAVLLGEDRESSREIFKVARELYDKRSALVHTGDRKKINKMTC</sequence>
<protein>
    <submittedName>
        <fullName evidence="1">HEPN domain-containing protein</fullName>
    </submittedName>
</protein>
<dbReference type="EMBL" id="CP122961">
    <property type="protein sequence ID" value="WGI23929.1"/>
    <property type="molecule type" value="Genomic_DNA"/>
</dbReference>
<gene>
    <name evidence="1" type="ORF">QEN58_11280</name>
</gene>